<dbReference type="GO" id="GO:0006351">
    <property type="term" value="P:DNA-templated transcription"/>
    <property type="evidence" value="ECO:0007669"/>
    <property type="project" value="InterPro"/>
</dbReference>
<evidence type="ECO:0000259" key="8">
    <source>
        <dbReference type="PROSITE" id="PS50048"/>
    </source>
</evidence>
<feature type="region of interest" description="Disordered" evidence="7">
    <location>
        <begin position="734"/>
        <end position="763"/>
    </location>
</feature>
<dbReference type="Pfam" id="PF04082">
    <property type="entry name" value="Fungal_trans"/>
    <property type="match status" value="1"/>
</dbReference>
<keyword evidence="10" id="KW-1185">Reference proteome</keyword>
<dbReference type="EMBL" id="MLQL01000063">
    <property type="protein sequence ID" value="OQE12782.1"/>
    <property type="molecule type" value="Genomic_DNA"/>
</dbReference>
<organism evidence="9 10">
    <name type="scientific">Penicillium flavigenum</name>
    <dbReference type="NCBI Taxonomy" id="254877"/>
    <lineage>
        <taxon>Eukaryota</taxon>
        <taxon>Fungi</taxon>
        <taxon>Dikarya</taxon>
        <taxon>Ascomycota</taxon>
        <taxon>Pezizomycotina</taxon>
        <taxon>Eurotiomycetes</taxon>
        <taxon>Eurotiomycetidae</taxon>
        <taxon>Eurotiales</taxon>
        <taxon>Aspergillaceae</taxon>
        <taxon>Penicillium</taxon>
    </lineage>
</organism>
<dbReference type="GO" id="GO:0003677">
    <property type="term" value="F:DNA binding"/>
    <property type="evidence" value="ECO:0007669"/>
    <property type="project" value="UniProtKB-KW"/>
</dbReference>
<feature type="region of interest" description="Disordered" evidence="7">
    <location>
        <begin position="54"/>
        <end position="122"/>
    </location>
</feature>
<evidence type="ECO:0000256" key="2">
    <source>
        <dbReference type="ARBA" id="ARBA00022723"/>
    </source>
</evidence>
<feature type="compositionally biased region" description="Polar residues" evidence="7">
    <location>
        <begin position="141"/>
        <end position="163"/>
    </location>
</feature>
<protein>
    <recommendedName>
        <fullName evidence="8">Zn(2)-C6 fungal-type domain-containing protein</fullName>
    </recommendedName>
</protein>
<reference evidence="10" key="1">
    <citation type="journal article" date="2017" name="Nat. Microbiol.">
        <title>Global analysis of biosynthetic gene clusters reveals vast potential of secondary metabolite production in Penicillium species.</title>
        <authorList>
            <person name="Nielsen J.C."/>
            <person name="Grijseels S."/>
            <person name="Prigent S."/>
            <person name="Ji B."/>
            <person name="Dainat J."/>
            <person name="Nielsen K.F."/>
            <person name="Frisvad J.C."/>
            <person name="Workman M."/>
            <person name="Nielsen J."/>
        </authorList>
    </citation>
    <scope>NUCLEOTIDE SEQUENCE [LARGE SCALE GENOMIC DNA]</scope>
    <source>
        <strain evidence="10">IBT 14082</strain>
    </source>
</reference>
<evidence type="ECO:0000256" key="6">
    <source>
        <dbReference type="ARBA" id="ARBA00023242"/>
    </source>
</evidence>
<evidence type="ECO:0000313" key="10">
    <source>
        <dbReference type="Proteomes" id="UP000191342"/>
    </source>
</evidence>
<feature type="compositionally biased region" description="Polar residues" evidence="7">
    <location>
        <begin position="104"/>
        <end position="116"/>
    </location>
</feature>
<keyword evidence="4" id="KW-0238">DNA-binding</keyword>
<dbReference type="Gene3D" id="4.10.240.10">
    <property type="entry name" value="Zn(2)-C6 fungal-type DNA-binding domain"/>
    <property type="match status" value="1"/>
</dbReference>
<dbReference type="OrthoDB" id="3989227at2759"/>
<comment type="caution">
    <text evidence="9">The sequence shown here is derived from an EMBL/GenBank/DDBJ whole genome shotgun (WGS) entry which is preliminary data.</text>
</comment>
<name>A0A1V6SFI5_9EURO</name>
<dbReference type="STRING" id="254877.A0A1V6SFI5"/>
<accession>A0A1V6SFI5</accession>
<feature type="region of interest" description="Disordered" evidence="7">
    <location>
        <begin position="137"/>
        <end position="166"/>
    </location>
</feature>
<sequence length="853" mass="94386">MPLSEPRQIKKPRLSLSCIVCRRRKVRCGREQPECANCVRMKENCVYRTMVRDESTGRVRPVSPQDKDSRVSTSDARPDLPWPHWGRDTNAPYPDKPSRPPSRPQVSANASPSPQRQEPYPTVPSWEEAIQIPSYRDANAPQINGSSTTTRDPSPAPSTSLFPTPSDHPCRDYLSIRRGGRVRYVGQTFWGFVAGKESLSDDFFDENRHAHPDLPLPHISSMGMFNLLRSLPTKPVSDTLLETFFLAVWPLVPLLHPPSLQADYDEFWEWCRNSENALPSDKLRDDPTLICLLFAVLYCGASAAPAATWANTNLQGLQKETTVSHLKSAYTTSLSLCQHQEHPTLNTLVSNLLTGPFLDRPFEPMRSLVNVSTTVRIAQTMGLHREGAWSALSSVDREIRRRVWWHIVWLDVQSSISTGLTPCCGNEALDAVGMVGTDHVEPSDIPAGLSPLNELVTNRQSVAMLYAIGRFQTARLQARIVAHLQSAHDPSQDGFGELITDSKELLQKIDSLIARVPTQGIPEMGYIPSRLANASPSTQPLLYKDDPSQPTVFSAWTRIMLTLLKSEMAILLQKPFLPPPDSANPQSLKSWTSMAQLCVNYLRIYLQLYQAPAFSPYAWFCCSHYGPLQCVFITLMYLHYFQHSGETTLARYCVDEVIHHCVAQYQAPDPSSTRTSPDDTDSNGGKLRMPLAIQVLVDLHERLDSSLGPEDRAPPLDLIECQARFSMSHLATKASDLRATSDQPSSDVSSTTRTHHNCETPPITTVAPPVAAGNKPVPPNSVFVAGSDSGLDMDFLATISDLEAWSSSLILESDNLLARPDDMTPDHAVITGLGSQSTASGRRGLPDGLDFPG</sequence>
<dbReference type="CDD" id="cd00067">
    <property type="entry name" value="GAL4"/>
    <property type="match status" value="1"/>
</dbReference>
<keyword evidence="2" id="KW-0479">Metal-binding</keyword>
<dbReference type="InterPro" id="IPR001138">
    <property type="entry name" value="Zn2Cys6_DnaBD"/>
</dbReference>
<dbReference type="PROSITE" id="PS00463">
    <property type="entry name" value="ZN2_CY6_FUNGAL_1"/>
    <property type="match status" value="1"/>
</dbReference>
<keyword evidence="5" id="KW-0804">Transcription</keyword>
<dbReference type="PANTHER" id="PTHR31001">
    <property type="entry name" value="UNCHARACTERIZED TRANSCRIPTIONAL REGULATORY PROTEIN"/>
    <property type="match status" value="1"/>
</dbReference>
<dbReference type="GO" id="GO:0008270">
    <property type="term" value="F:zinc ion binding"/>
    <property type="evidence" value="ECO:0007669"/>
    <property type="project" value="InterPro"/>
</dbReference>
<dbReference type="SUPFAM" id="SSF57701">
    <property type="entry name" value="Zn2/Cys6 DNA-binding domain"/>
    <property type="match status" value="1"/>
</dbReference>
<proteinExistence type="predicted"/>
<evidence type="ECO:0000256" key="1">
    <source>
        <dbReference type="ARBA" id="ARBA00004123"/>
    </source>
</evidence>
<feature type="compositionally biased region" description="Polar residues" evidence="7">
    <location>
        <begin position="738"/>
        <end position="752"/>
    </location>
</feature>
<dbReference type="InterPro" id="IPR007219">
    <property type="entry name" value="XnlR_reg_dom"/>
</dbReference>
<dbReference type="Pfam" id="PF00172">
    <property type="entry name" value="Zn_clus"/>
    <property type="match status" value="1"/>
</dbReference>
<keyword evidence="3" id="KW-0805">Transcription regulation</keyword>
<dbReference type="GO" id="GO:0000981">
    <property type="term" value="F:DNA-binding transcription factor activity, RNA polymerase II-specific"/>
    <property type="evidence" value="ECO:0007669"/>
    <property type="project" value="InterPro"/>
</dbReference>
<dbReference type="SMART" id="SM00066">
    <property type="entry name" value="GAL4"/>
    <property type="match status" value="1"/>
</dbReference>
<dbReference type="GO" id="GO:0005634">
    <property type="term" value="C:nucleus"/>
    <property type="evidence" value="ECO:0007669"/>
    <property type="project" value="UniProtKB-SubCell"/>
</dbReference>
<dbReference type="CDD" id="cd12148">
    <property type="entry name" value="fungal_TF_MHR"/>
    <property type="match status" value="1"/>
</dbReference>
<evidence type="ECO:0000256" key="4">
    <source>
        <dbReference type="ARBA" id="ARBA00023125"/>
    </source>
</evidence>
<feature type="region of interest" description="Disordered" evidence="7">
    <location>
        <begin position="831"/>
        <end position="853"/>
    </location>
</feature>
<dbReference type="PROSITE" id="PS50048">
    <property type="entry name" value="ZN2_CY6_FUNGAL_2"/>
    <property type="match status" value="1"/>
</dbReference>
<dbReference type="InterPro" id="IPR050613">
    <property type="entry name" value="Sec_Metabolite_Reg"/>
</dbReference>
<comment type="subcellular location">
    <subcellularLocation>
        <location evidence="1">Nucleus</location>
    </subcellularLocation>
</comment>
<dbReference type="SMART" id="SM00906">
    <property type="entry name" value="Fungal_trans"/>
    <property type="match status" value="1"/>
</dbReference>
<keyword evidence="6" id="KW-0539">Nucleus</keyword>
<dbReference type="InterPro" id="IPR036864">
    <property type="entry name" value="Zn2-C6_fun-type_DNA-bd_sf"/>
</dbReference>
<dbReference type="AlphaFoldDB" id="A0A1V6SFI5"/>
<evidence type="ECO:0000256" key="3">
    <source>
        <dbReference type="ARBA" id="ARBA00023015"/>
    </source>
</evidence>
<gene>
    <name evidence="9" type="ORF">PENFLA_c063G09282</name>
</gene>
<dbReference type="Proteomes" id="UP000191342">
    <property type="component" value="Unassembled WGS sequence"/>
</dbReference>
<evidence type="ECO:0000256" key="7">
    <source>
        <dbReference type="SAM" id="MobiDB-lite"/>
    </source>
</evidence>
<dbReference type="PANTHER" id="PTHR31001:SF40">
    <property type="entry name" value="ZN(II)2CYS6 TRANSCRIPTION FACTOR (EUROFUNG)"/>
    <property type="match status" value="1"/>
</dbReference>
<evidence type="ECO:0000256" key="5">
    <source>
        <dbReference type="ARBA" id="ARBA00023163"/>
    </source>
</evidence>
<feature type="domain" description="Zn(2)-C6 fungal-type" evidence="8">
    <location>
        <begin position="17"/>
        <end position="47"/>
    </location>
</feature>
<evidence type="ECO:0000313" key="9">
    <source>
        <dbReference type="EMBL" id="OQE12782.1"/>
    </source>
</evidence>